<accession>A0A1H9SHD8</accession>
<gene>
    <name evidence="1" type="ORF">SAMN05216195_10768</name>
</gene>
<organism evidence="1 2">
    <name type="scientific">Lentzea flaviverrucosa</name>
    <dbReference type="NCBI Taxonomy" id="200379"/>
    <lineage>
        <taxon>Bacteria</taxon>
        <taxon>Bacillati</taxon>
        <taxon>Actinomycetota</taxon>
        <taxon>Actinomycetes</taxon>
        <taxon>Pseudonocardiales</taxon>
        <taxon>Pseudonocardiaceae</taxon>
        <taxon>Lentzea</taxon>
    </lineage>
</organism>
<dbReference type="AlphaFoldDB" id="A0A1H9SHD8"/>
<protein>
    <recommendedName>
        <fullName evidence="3">DNA-binding domain-containing protein</fullName>
    </recommendedName>
</protein>
<dbReference type="OrthoDB" id="4314023at2"/>
<dbReference type="InterPro" id="IPR038461">
    <property type="entry name" value="Schlafen_AlbA_2_dom_sf"/>
</dbReference>
<proteinExistence type="predicted"/>
<dbReference type="Gene3D" id="3.30.950.30">
    <property type="entry name" value="Schlafen, AAA domain"/>
    <property type="match status" value="1"/>
</dbReference>
<dbReference type="Proteomes" id="UP000199028">
    <property type="component" value="Unassembled WGS sequence"/>
</dbReference>
<sequence length="438" mass="47641">MIESQSQSVYLSPQEPRWAPRAEADLDAAVLQGLLEESHYLDLKREISAGKGANKELARDLASFAVDGGTYIIGIGEDKQKQTFELSPQPLAGLAERIEQIARSVPDPPLPVLCRSIPSSRDPSLGYLIVHVPPSGTAPHMVEHRYLGRGDKTKQYLSDPEVRRLHEQRRVTEGHGIAKLQHQFERDPVPADVRKQAHLFLLAEPTAGRPGMLLDLVHGDESRRRLLELVRLADAPEVSKALQAANVGGFSPSLSYASDFALRSTGVALSSRLNSDRSPTATGGPSDEKIVELEVDEDGGLRVFMGRLSDSRSEPFADAPAVQQVLLPSAVITYARQFVAVTAAAAEHAGYLGTWVFAAGATGIQRIPVYDHVITGNPSPLYDAADYRQATTASYAELLSRPAAVTERLVGRLLRSLGMHRKYARALVDPEMSVPETI</sequence>
<keyword evidence="2" id="KW-1185">Reference proteome</keyword>
<name>A0A1H9SHD8_9PSEU</name>
<reference evidence="2" key="1">
    <citation type="submission" date="2016-10" db="EMBL/GenBank/DDBJ databases">
        <authorList>
            <person name="Varghese N."/>
            <person name="Submissions S."/>
        </authorList>
    </citation>
    <scope>NUCLEOTIDE SEQUENCE [LARGE SCALE GENOMIC DNA]</scope>
    <source>
        <strain evidence="2">CGMCC 4.578</strain>
    </source>
</reference>
<dbReference type="EMBL" id="FOFT01000007">
    <property type="protein sequence ID" value="SER84450.1"/>
    <property type="molecule type" value="Genomic_DNA"/>
</dbReference>
<evidence type="ECO:0008006" key="3">
    <source>
        <dbReference type="Google" id="ProtNLM"/>
    </source>
</evidence>
<dbReference type="RefSeq" id="WP_090066849.1">
    <property type="nucleotide sequence ID" value="NZ_FOFT01000007.1"/>
</dbReference>
<evidence type="ECO:0000313" key="1">
    <source>
        <dbReference type="EMBL" id="SER84450.1"/>
    </source>
</evidence>
<evidence type="ECO:0000313" key="2">
    <source>
        <dbReference type="Proteomes" id="UP000199028"/>
    </source>
</evidence>